<evidence type="ECO:0000259" key="2">
    <source>
        <dbReference type="PROSITE" id="PS50181"/>
    </source>
</evidence>
<comment type="caution">
    <text evidence="3">The sequence shown here is derived from an EMBL/GenBank/DDBJ whole genome shotgun (WGS) entry which is preliminary data.</text>
</comment>
<dbReference type="Proteomes" id="UP000606974">
    <property type="component" value="Unassembled WGS sequence"/>
</dbReference>
<sequence>MSLMSLPTEIHYHLQKFLDHPSLLSLSATNKYFESLSSKKEVEDSLLTFEKCSLIVHTVLTKNKLLPCYICLKGLPASDHFPPLPGDKDDELGNNNMGIRACATCIIATKPDALTTYGVQPSDDWAFRPGHYAGPGNCKLYTSRHGTLRRQTGDWLHCPKCHFIKRYASSPWGRRRKIDEAMLIGDMCPQCYQPVWDQENEENRLRRNARDRARRRLKKMRAEKEKEAERKRQQANSGTAASAMTPTTAVAVTPMTTAATPMTSAGMVVNTQMPLSSRLSMPAPLQIPTYMPQPHLDGTATTDQDIDSGFMDAVEDLVSSSSFDMGSAWDINQQVGERA</sequence>
<protein>
    <recommendedName>
        <fullName evidence="2">F-box domain-containing protein</fullName>
    </recommendedName>
</protein>
<feature type="compositionally biased region" description="Basic and acidic residues" evidence="1">
    <location>
        <begin position="220"/>
        <end position="232"/>
    </location>
</feature>
<dbReference type="OrthoDB" id="5281164at2759"/>
<organism evidence="3 4">
    <name type="scientific">Endocarpon pusillum</name>
    <dbReference type="NCBI Taxonomy" id="364733"/>
    <lineage>
        <taxon>Eukaryota</taxon>
        <taxon>Fungi</taxon>
        <taxon>Dikarya</taxon>
        <taxon>Ascomycota</taxon>
        <taxon>Pezizomycotina</taxon>
        <taxon>Eurotiomycetes</taxon>
        <taxon>Chaetothyriomycetidae</taxon>
        <taxon>Verrucariales</taxon>
        <taxon>Verrucariaceae</taxon>
        <taxon>Endocarpon</taxon>
    </lineage>
</organism>
<evidence type="ECO:0000313" key="3">
    <source>
        <dbReference type="EMBL" id="KAF7513497.1"/>
    </source>
</evidence>
<dbReference type="AlphaFoldDB" id="A0A8H7ASG9"/>
<evidence type="ECO:0000313" key="4">
    <source>
        <dbReference type="Proteomes" id="UP000606974"/>
    </source>
</evidence>
<accession>A0A8H7ASG9</accession>
<evidence type="ECO:0000256" key="1">
    <source>
        <dbReference type="SAM" id="MobiDB-lite"/>
    </source>
</evidence>
<dbReference type="InterPro" id="IPR001810">
    <property type="entry name" value="F-box_dom"/>
</dbReference>
<dbReference type="InterPro" id="IPR036047">
    <property type="entry name" value="F-box-like_dom_sf"/>
</dbReference>
<keyword evidence="4" id="KW-1185">Reference proteome</keyword>
<feature type="compositionally biased region" description="Basic and acidic residues" evidence="1">
    <location>
        <begin position="201"/>
        <end position="211"/>
    </location>
</feature>
<feature type="domain" description="F-box" evidence="2">
    <location>
        <begin position="1"/>
        <end position="46"/>
    </location>
</feature>
<reference evidence="3" key="1">
    <citation type="submission" date="2020-02" db="EMBL/GenBank/DDBJ databases">
        <authorList>
            <person name="Palmer J.M."/>
        </authorList>
    </citation>
    <scope>NUCLEOTIDE SEQUENCE</scope>
    <source>
        <strain evidence="3">EPUS1.4</strain>
        <tissue evidence="3">Thallus</tissue>
    </source>
</reference>
<name>A0A8H7ASG9_9EURO</name>
<gene>
    <name evidence="3" type="ORF">GJ744_008791</name>
</gene>
<feature type="region of interest" description="Disordered" evidence="1">
    <location>
        <begin position="200"/>
        <end position="247"/>
    </location>
</feature>
<proteinExistence type="predicted"/>
<dbReference type="PROSITE" id="PS50181">
    <property type="entry name" value="FBOX"/>
    <property type="match status" value="1"/>
</dbReference>
<dbReference type="SUPFAM" id="SSF81383">
    <property type="entry name" value="F-box domain"/>
    <property type="match status" value="1"/>
</dbReference>
<dbReference type="EMBL" id="JAACFV010000005">
    <property type="protein sequence ID" value="KAF7513497.1"/>
    <property type="molecule type" value="Genomic_DNA"/>
</dbReference>